<evidence type="ECO:0000256" key="8">
    <source>
        <dbReference type="SAM" id="Phobius"/>
    </source>
</evidence>
<name>A0ABN7BD15_9HEMI</name>
<evidence type="ECO:0000256" key="4">
    <source>
        <dbReference type="ARBA" id="ARBA00022989"/>
    </source>
</evidence>
<dbReference type="Gene3D" id="1.10.287.70">
    <property type="match status" value="1"/>
</dbReference>
<evidence type="ECO:0000256" key="9">
    <source>
        <dbReference type="SAM" id="SignalP"/>
    </source>
</evidence>
<evidence type="ECO:0000256" key="1">
    <source>
        <dbReference type="ARBA" id="ARBA00004651"/>
    </source>
</evidence>
<proteinExistence type="predicted"/>
<protein>
    <submittedName>
        <fullName evidence="10">Ligand-gated ion channel</fullName>
    </submittedName>
</protein>
<evidence type="ECO:0000256" key="7">
    <source>
        <dbReference type="ARBA" id="ARBA00023180"/>
    </source>
</evidence>
<keyword evidence="4 8" id="KW-1133">Transmembrane helix</keyword>
<keyword evidence="11" id="KW-1185">Reference proteome</keyword>
<accession>A0ABN7BD15</accession>
<evidence type="ECO:0000256" key="5">
    <source>
        <dbReference type="ARBA" id="ARBA00023136"/>
    </source>
</evidence>
<dbReference type="InterPro" id="IPR052192">
    <property type="entry name" value="Insect_Ionotropic_Sensory_Rcpt"/>
</dbReference>
<dbReference type="PANTHER" id="PTHR42643">
    <property type="entry name" value="IONOTROPIC RECEPTOR 20A-RELATED"/>
    <property type="match status" value="1"/>
</dbReference>
<evidence type="ECO:0000256" key="3">
    <source>
        <dbReference type="ARBA" id="ARBA00022692"/>
    </source>
</evidence>
<evidence type="ECO:0000313" key="11">
    <source>
        <dbReference type="Proteomes" id="UP001307889"/>
    </source>
</evidence>
<feature type="transmembrane region" description="Helical" evidence="8">
    <location>
        <begin position="342"/>
        <end position="361"/>
    </location>
</feature>
<keyword evidence="3 8" id="KW-0812">Transmembrane</keyword>
<dbReference type="SUPFAM" id="SSF53850">
    <property type="entry name" value="Periplasmic binding protein-like II"/>
    <property type="match status" value="1"/>
</dbReference>
<keyword evidence="9" id="KW-0732">Signal</keyword>
<keyword evidence="7" id="KW-0325">Glycoprotein</keyword>
<reference evidence="10 11" key="1">
    <citation type="submission" date="2023-09" db="EMBL/GenBank/DDBJ databases">
        <title>Nesidiocoris tenuis whole genome shotgun sequence.</title>
        <authorList>
            <person name="Shibata T."/>
            <person name="Shimoda M."/>
            <person name="Kobayashi T."/>
            <person name="Uehara T."/>
        </authorList>
    </citation>
    <scope>NUCLEOTIDE SEQUENCE [LARGE SCALE GENOMIC DNA]</scope>
    <source>
        <strain evidence="10 11">Japan</strain>
    </source>
</reference>
<comment type="subcellular location">
    <subcellularLocation>
        <location evidence="1">Cell membrane</location>
        <topology evidence="1">Multi-pass membrane protein</topology>
    </subcellularLocation>
</comment>
<evidence type="ECO:0000256" key="2">
    <source>
        <dbReference type="ARBA" id="ARBA00022475"/>
    </source>
</evidence>
<feature type="chain" id="PRO_5045786758" evidence="9">
    <location>
        <begin position="22"/>
        <end position="627"/>
    </location>
</feature>
<dbReference type="Proteomes" id="UP001307889">
    <property type="component" value="Chromosome 12"/>
</dbReference>
<feature type="signal peptide" evidence="9">
    <location>
        <begin position="1"/>
        <end position="21"/>
    </location>
</feature>
<dbReference type="Gene3D" id="3.40.190.10">
    <property type="entry name" value="Periplasmic binding protein-like II"/>
    <property type="match status" value="1"/>
</dbReference>
<dbReference type="PANTHER" id="PTHR42643:SF30">
    <property type="entry name" value="IONOTROPIC RECEPTOR 40A-RELATED"/>
    <property type="match status" value="1"/>
</dbReference>
<feature type="transmembrane region" description="Helical" evidence="8">
    <location>
        <begin position="396"/>
        <end position="416"/>
    </location>
</feature>
<evidence type="ECO:0000256" key="6">
    <source>
        <dbReference type="ARBA" id="ARBA00023170"/>
    </source>
</evidence>
<organism evidence="10 11">
    <name type="scientific">Nesidiocoris tenuis</name>
    <dbReference type="NCBI Taxonomy" id="355587"/>
    <lineage>
        <taxon>Eukaryota</taxon>
        <taxon>Metazoa</taxon>
        <taxon>Ecdysozoa</taxon>
        <taxon>Arthropoda</taxon>
        <taxon>Hexapoda</taxon>
        <taxon>Insecta</taxon>
        <taxon>Pterygota</taxon>
        <taxon>Neoptera</taxon>
        <taxon>Paraneoptera</taxon>
        <taxon>Hemiptera</taxon>
        <taxon>Heteroptera</taxon>
        <taxon>Panheteroptera</taxon>
        <taxon>Cimicomorpha</taxon>
        <taxon>Miridae</taxon>
        <taxon>Dicyphina</taxon>
        <taxon>Nesidiocoris</taxon>
    </lineage>
</organism>
<keyword evidence="2" id="KW-1003">Cell membrane</keyword>
<evidence type="ECO:0000313" key="10">
    <source>
        <dbReference type="EMBL" id="BET01086.1"/>
    </source>
</evidence>
<feature type="transmembrane region" description="Helical" evidence="8">
    <location>
        <begin position="589"/>
        <end position="608"/>
    </location>
</feature>
<gene>
    <name evidence="10" type="ORF">NTJ_13902</name>
</gene>
<keyword evidence="6" id="KW-0675">Receptor</keyword>
<sequence>MAVCNKLQLGVALNVILLVHASTCLFAELPRIIVEHFGDSDSLDAYFCNNSEANSFTISAISDGTKSIRTMVLTSDPEVQKVCLDRGQHRLSIFLDTTCPNGLEFLQQNKDQFNSSYHWLIWTSNLNEVVNSLESTRMDFDSKVTIITEGKPYQSEGENQETYHSMFDIYRKHKTRPPELKEYQRWSKGQPFSISPLPDRGLDGIKFTGVIMIPGWNQKNVSLALLTDPGMALGQSVRWRYGISLFLTICQHVMNCSIQAIQIPNSKELGDSQNNSTTTEALSLISRGMADFGIVPLEWEYDEEESLDFTLPIMNLKHRYVFIRPKMIGSWSALVRPLSAEIWALLAGFLVLGVIAFKAVAPYDESAQHHETWTGCVFVIISALAQQGIPDNVHKVTTRIICLGILILTYLVWIYYSTALLNGLLLPPPDNIRFTPELFGSLLDVGLEDTPYLRERISQQKSVDTTLMQKLAGTDPSEMFLPADIGMEKIVEEPYAFLADETTLNAKLWQVRMTYAEICSIGLIDDMELPRQASFVHHKNSPYKELLRKGIIRSRELGAMDRLKFDWFPSVPPCLWKQDSKQLGFEPHAIAYIIIILGGIASFVVLAGEKFNIYWQFGRSRKTIIVE</sequence>
<keyword evidence="5 8" id="KW-0472">Membrane</keyword>
<dbReference type="EMBL" id="AP028920">
    <property type="protein sequence ID" value="BET01086.1"/>
    <property type="molecule type" value="Genomic_DNA"/>
</dbReference>